<dbReference type="EMBL" id="JAPFRF010000004">
    <property type="protein sequence ID" value="KAJ7335426.1"/>
    <property type="molecule type" value="Genomic_DNA"/>
</dbReference>
<evidence type="ECO:0000313" key="3">
    <source>
        <dbReference type="Proteomes" id="UP001142489"/>
    </source>
</evidence>
<dbReference type="Gene3D" id="2.60.40.10">
    <property type="entry name" value="Immunoglobulins"/>
    <property type="match status" value="1"/>
</dbReference>
<gene>
    <name evidence="2" type="ORF">JRQ81_013367</name>
</gene>
<sequence>MSWYKQAQGGAQLQLVAFTSQGSDGESAIQNEFAGHFKSPGMKNYMLNLSLEGAQVGDTGTYFCGRQDYTVKQQLRKPNTQGTQVKRLCRYNATA</sequence>
<dbReference type="InterPro" id="IPR013783">
    <property type="entry name" value="Ig-like_fold"/>
</dbReference>
<proteinExistence type="predicted"/>
<name>A0A9Q0Y0Z0_9SAUR</name>
<organism evidence="2 3">
    <name type="scientific">Phrynocephalus forsythii</name>
    <dbReference type="NCBI Taxonomy" id="171643"/>
    <lineage>
        <taxon>Eukaryota</taxon>
        <taxon>Metazoa</taxon>
        <taxon>Chordata</taxon>
        <taxon>Craniata</taxon>
        <taxon>Vertebrata</taxon>
        <taxon>Euteleostomi</taxon>
        <taxon>Lepidosauria</taxon>
        <taxon>Squamata</taxon>
        <taxon>Bifurcata</taxon>
        <taxon>Unidentata</taxon>
        <taxon>Episquamata</taxon>
        <taxon>Toxicofera</taxon>
        <taxon>Iguania</taxon>
        <taxon>Acrodonta</taxon>
        <taxon>Agamidae</taxon>
        <taxon>Agaminae</taxon>
        <taxon>Phrynocephalus</taxon>
    </lineage>
</organism>
<evidence type="ECO:0000259" key="1">
    <source>
        <dbReference type="Pfam" id="PF07686"/>
    </source>
</evidence>
<protein>
    <recommendedName>
        <fullName evidence="1">Immunoglobulin V-set domain-containing protein</fullName>
    </recommendedName>
</protein>
<dbReference type="SUPFAM" id="SSF48726">
    <property type="entry name" value="Immunoglobulin"/>
    <property type="match status" value="1"/>
</dbReference>
<keyword evidence="3" id="KW-1185">Reference proteome</keyword>
<dbReference type="Proteomes" id="UP001142489">
    <property type="component" value="Unassembled WGS sequence"/>
</dbReference>
<dbReference type="Pfam" id="PF07686">
    <property type="entry name" value="V-set"/>
    <property type="match status" value="1"/>
</dbReference>
<feature type="domain" description="Immunoglobulin V-set" evidence="1">
    <location>
        <begin position="1"/>
        <end position="72"/>
    </location>
</feature>
<accession>A0A9Q0Y0Z0</accession>
<dbReference type="OrthoDB" id="9047940at2759"/>
<comment type="caution">
    <text evidence="2">The sequence shown here is derived from an EMBL/GenBank/DDBJ whole genome shotgun (WGS) entry which is preliminary data.</text>
</comment>
<dbReference type="AlphaFoldDB" id="A0A9Q0Y0Z0"/>
<dbReference type="InterPro" id="IPR013106">
    <property type="entry name" value="Ig_V-set"/>
</dbReference>
<evidence type="ECO:0000313" key="2">
    <source>
        <dbReference type="EMBL" id="KAJ7335426.1"/>
    </source>
</evidence>
<reference evidence="2" key="1">
    <citation type="journal article" date="2023" name="DNA Res.">
        <title>Chromosome-level genome assembly of Phrynocephalus forsythii using third-generation DNA sequencing and Hi-C analysis.</title>
        <authorList>
            <person name="Qi Y."/>
            <person name="Zhao W."/>
            <person name="Zhao Y."/>
            <person name="Niu C."/>
            <person name="Cao S."/>
            <person name="Zhang Y."/>
        </authorList>
    </citation>
    <scope>NUCLEOTIDE SEQUENCE</scope>
    <source>
        <tissue evidence="2">Muscle</tissue>
    </source>
</reference>
<dbReference type="InterPro" id="IPR036179">
    <property type="entry name" value="Ig-like_dom_sf"/>
</dbReference>